<feature type="region of interest" description="Disordered" evidence="1">
    <location>
        <begin position="625"/>
        <end position="649"/>
    </location>
</feature>
<keyword evidence="2" id="KW-0732">Signal</keyword>
<proteinExistence type="predicted"/>
<reference evidence="3 4" key="1">
    <citation type="journal article" date="2020" name="ISME J.">
        <title>Uncovering the hidden diversity of litter-decomposition mechanisms in mushroom-forming fungi.</title>
        <authorList>
            <person name="Floudas D."/>
            <person name="Bentzer J."/>
            <person name="Ahren D."/>
            <person name="Johansson T."/>
            <person name="Persson P."/>
            <person name="Tunlid A."/>
        </authorList>
    </citation>
    <scope>NUCLEOTIDE SEQUENCE [LARGE SCALE GENOMIC DNA]</scope>
    <source>
        <strain evidence="3 4">CBS 661.87</strain>
    </source>
</reference>
<name>A0A8H5M471_9AGAR</name>
<dbReference type="Proteomes" id="UP000565441">
    <property type="component" value="Unassembled WGS sequence"/>
</dbReference>
<feature type="region of interest" description="Disordered" evidence="1">
    <location>
        <begin position="107"/>
        <end position="146"/>
    </location>
</feature>
<feature type="region of interest" description="Disordered" evidence="1">
    <location>
        <begin position="403"/>
        <end position="428"/>
    </location>
</feature>
<dbReference type="AlphaFoldDB" id="A0A8H5M471"/>
<evidence type="ECO:0000256" key="2">
    <source>
        <dbReference type="SAM" id="SignalP"/>
    </source>
</evidence>
<gene>
    <name evidence="3" type="ORF">D9615_006287</name>
</gene>
<accession>A0A8H5M471</accession>
<dbReference type="EMBL" id="JAACJP010000014">
    <property type="protein sequence ID" value="KAF5380122.1"/>
    <property type="molecule type" value="Genomic_DNA"/>
</dbReference>
<feature type="signal peptide" evidence="2">
    <location>
        <begin position="1"/>
        <end position="25"/>
    </location>
</feature>
<keyword evidence="4" id="KW-1185">Reference proteome</keyword>
<evidence type="ECO:0000313" key="4">
    <source>
        <dbReference type="Proteomes" id="UP000565441"/>
    </source>
</evidence>
<feature type="region of interest" description="Disordered" evidence="1">
    <location>
        <begin position="44"/>
        <end position="66"/>
    </location>
</feature>
<organism evidence="3 4">
    <name type="scientific">Tricholomella constricta</name>
    <dbReference type="NCBI Taxonomy" id="117010"/>
    <lineage>
        <taxon>Eukaryota</taxon>
        <taxon>Fungi</taxon>
        <taxon>Dikarya</taxon>
        <taxon>Basidiomycota</taxon>
        <taxon>Agaricomycotina</taxon>
        <taxon>Agaricomycetes</taxon>
        <taxon>Agaricomycetidae</taxon>
        <taxon>Agaricales</taxon>
        <taxon>Tricholomatineae</taxon>
        <taxon>Lyophyllaceae</taxon>
        <taxon>Tricholomella</taxon>
    </lineage>
</organism>
<comment type="caution">
    <text evidence="3">The sequence shown here is derived from an EMBL/GenBank/DDBJ whole genome shotgun (WGS) entry which is preliminary data.</text>
</comment>
<feature type="chain" id="PRO_5034695063" evidence="2">
    <location>
        <begin position="26"/>
        <end position="700"/>
    </location>
</feature>
<dbReference type="OrthoDB" id="3267100at2759"/>
<evidence type="ECO:0000256" key="1">
    <source>
        <dbReference type="SAM" id="MobiDB-lite"/>
    </source>
</evidence>
<protein>
    <submittedName>
        <fullName evidence="3">Uncharacterized protein</fullName>
    </submittedName>
</protein>
<evidence type="ECO:0000313" key="3">
    <source>
        <dbReference type="EMBL" id="KAF5380122.1"/>
    </source>
</evidence>
<sequence>MFRKVFASLITLIRLPVFLLPPSSSLLIPPPPLLLPRQPHRCRAHRPLQRPRQSPPSFPSGSPASRTVAFTSAQSEFEFGYKAVPSIAVFGAAIAAAILIITKRSNTSPDGEGAGLGNGANGAREHGNGPSIHNSEDASPVNGANGASCEHGNANINDLPSFPCATLKVTQDNNNNSIDIDIGSDIDIDNDPPELSSRSTFPIPNALIVVTLIIHATQTSSPDQAKAKTIVKPGHSIVVAVPVRVLAPTAGLIARTIAAKSILERKDLFARAAALSSTFGLVVAARREGEVAESDVTVVAEDSMTMIQDEEEEEGEGELLNGLDSLDVSSTVRLPVDDGSQYLGMVPVIEDEPVEAGVEAGVAKVEIAPTLKAVNEATAVVEEAVASKGPQDDQAQVRLTSHNVGPLPFVPPSRSARGSGSTTLVAPIDDVGPAEGVTGGGGGSHHKLFVLSHIFPHFYWKMAALWREYSSRFVREAEAATAGSRRAFGGEAVRHGFMELPAVGFGETPNHILETTDVHPQHHQTYMSPTVSYPSRDRYTLQWLINEDSHLPNNLGAAFKTGSRKPKPSGLLLHYNYGVAAVKHWGHGTDLLTRLANPPRPSKPVPPLAGPSKSIHDRTIAITKRGRSQGIRESRGGHGGRGKKATAGDGEMVEASWDADDVVLFLWGNSPVAKEHHRKKVEETTRRMETWRAGVAQGSA</sequence>